<dbReference type="Proteomes" id="UP001219525">
    <property type="component" value="Unassembled WGS sequence"/>
</dbReference>
<sequence length="383" mass="42360">MSSKREKALEERLKKLETTLRGTQAKLVDRDNEIGTSGGPFLIPSIALLTCSAARLTTSGGKPALIQKPDGQAGRNFNLAAALEDGVGMDKKTYRKYYALIVFYIMELFSVCGTLSQHSEAKVKAVVAAIQKRLPIFQRFQDGWPIRAVFAQLLRNYHERRKRLERSLKVPLTQCGRNKKRIRSGSAIDAEDAPANSEDEFAADGQADDPEDDADDLFNNDHVEIEFDYSDLKAIDTTVNEGEGVASSSKTTLEDMPKKVQFLFIRIPVDKGKARARDTVSVSRLLHAAGGAMLSLNGCVKEGRLRCSASLRSLTSAQPTTAWAQYHWAPGCIYADICAWIYRRIPSQAASWRPCCRLAQAVLLLAQYEASAHPAYHPDRLAP</sequence>
<evidence type="ECO:0000313" key="3">
    <source>
        <dbReference type="Proteomes" id="UP001219525"/>
    </source>
</evidence>
<feature type="compositionally biased region" description="Acidic residues" evidence="1">
    <location>
        <begin position="189"/>
        <end position="215"/>
    </location>
</feature>
<gene>
    <name evidence="2" type="ORF">GGX14DRAFT_637121</name>
</gene>
<name>A0AAD6VBZ3_9AGAR</name>
<keyword evidence="3" id="KW-1185">Reference proteome</keyword>
<feature type="region of interest" description="Disordered" evidence="1">
    <location>
        <begin position="183"/>
        <end position="215"/>
    </location>
</feature>
<comment type="caution">
    <text evidence="2">The sequence shown here is derived from an EMBL/GenBank/DDBJ whole genome shotgun (WGS) entry which is preliminary data.</text>
</comment>
<protein>
    <submittedName>
        <fullName evidence="2">Uncharacterized protein</fullName>
    </submittedName>
</protein>
<evidence type="ECO:0000313" key="2">
    <source>
        <dbReference type="EMBL" id="KAJ7206861.1"/>
    </source>
</evidence>
<proteinExistence type="predicted"/>
<dbReference type="AlphaFoldDB" id="A0AAD6VBZ3"/>
<dbReference type="EMBL" id="JARJCW010000038">
    <property type="protein sequence ID" value="KAJ7206861.1"/>
    <property type="molecule type" value="Genomic_DNA"/>
</dbReference>
<organism evidence="2 3">
    <name type="scientific">Mycena pura</name>
    <dbReference type="NCBI Taxonomy" id="153505"/>
    <lineage>
        <taxon>Eukaryota</taxon>
        <taxon>Fungi</taxon>
        <taxon>Dikarya</taxon>
        <taxon>Basidiomycota</taxon>
        <taxon>Agaricomycotina</taxon>
        <taxon>Agaricomycetes</taxon>
        <taxon>Agaricomycetidae</taxon>
        <taxon>Agaricales</taxon>
        <taxon>Marasmiineae</taxon>
        <taxon>Mycenaceae</taxon>
        <taxon>Mycena</taxon>
    </lineage>
</organism>
<accession>A0AAD6VBZ3</accession>
<evidence type="ECO:0000256" key="1">
    <source>
        <dbReference type="SAM" id="MobiDB-lite"/>
    </source>
</evidence>
<reference evidence="2" key="1">
    <citation type="submission" date="2023-03" db="EMBL/GenBank/DDBJ databases">
        <title>Massive genome expansion in bonnet fungi (Mycena s.s.) driven by repeated elements and novel gene families across ecological guilds.</title>
        <authorList>
            <consortium name="Lawrence Berkeley National Laboratory"/>
            <person name="Harder C.B."/>
            <person name="Miyauchi S."/>
            <person name="Viragh M."/>
            <person name="Kuo A."/>
            <person name="Thoen E."/>
            <person name="Andreopoulos B."/>
            <person name="Lu D."/>
            <person name="Skrede I."/>
            <person name="Drula E."/>
            <person name="Henrissat B."/>
            <person name="Morin E."/>
            <person name="Kohler A."/>
            <person name="Barry K."/>
            <person name="LaButti K."/>
            <person name="Morin E."/>
            <person name="Salamov A."/>
            <person name="Lipzen A."/>
            <person name="Mereny Z."/>
            <person name="Hegedus B."/>
            <person name="Baldrian P."/>
            <person name="Stursova M."/>
            <person name="Weitz H."/>
            <person name="Taylor A."/>
            <person name="Grigoriev I.V."/>
            <person name="Nagy L.G."/>
            <person name="Martin F."/>
            <person name="Kauserud H."/>
        </authorList>
    </citation>
    <scope>NUCLEOTIDE SEQUENCE</scope>
    <source>
        <strain evidence="2">9144</strain>
    </source>
</reference>